<protein>
    <submittedName>
        <fullName evidence="1">YheC/D like ATP-grasp</fullName>
    </submittedName>
</protein>
<evidence type="ECO:0000313" key="1">
    <source>
        <dbReference type="EMBL" id="SMP23287.1"/>
    </source>
</evidence>
<proteinExistence type="predicted"/>
<dbReference type="RefSeq" id="WP_102993318.1">
    <property type="nucleotide sequence ID" value="NZ_FXTU01000004.1"/>
</dbReference>
<dbReference type="Proteomes" id="UP001157946">
    <property type="component" value="Unassembled WGS sequence"/>
</dbReference>
<gene>
    <name evidence="1" type="ORF">SAMN06265361_104187</name>
</gene>
<accession>A0AA46AFV5</accession>
<dbReference type="EMBL" id="FXTU01000004">
    <property type="protein sequence ID" value="SMP23287.1"/>
    <property type="molecule type" value="Genomic_DNA"/>
</dbReference>
<evidence type="ECO:0000313" key="2">
    <source>
        <dbReference type="Proteomes" id="UP001157946"/>
    </source>
</evidence>
<keyword evidence="2" id="KW-1185">Reference proteome</keyword>
<dbReference type="Pfam" id="PF14398">
    <property type="entry name" value="ATPgrasp_YheCD"/>
    <property type="match status" value="1"/>
</dbReference>
<dbReference type="AlphaFoldDB" id="A0AA46AFV5"/>
<organism evidence="1 2">
    <name type="scientific">Laceyella tengchongensis</name>
    <dbReference type="NCBI Taxonomy" id="574699"/>
    <lineage>
        <taxon>Bacteria</taxon>
        <taxon>Bacillati</taxon>
        <taxon>Bacillota</taxon>
        <taxon>Bacilli</taxon>
        <taxon>Bacillales</taxon>
        <taxon>Thermoactinomycetaceae</taxon>
        <taxon>Laceyella</taxon>
    </lineage>
</organism>
<reference evidence="1" key="1">
    <citation type="submission" date="2017-05" db="EMBL/GenBank/DDBJ databases">
        <authorList>
            <person name="Varghese N."/>
            <person name="Submissions S."/>
        </authorList>
    </citation>
    <scope>NUCLEOTIDE SEQUENCE</scope>
    <source>
        <strain evidence="1">DSM 45262</strain>
    </source>
</reference>
<dbReference type="InterPro" id="IPR026838">
    <property type="entry name" value="YheC/D"/>
</dbReference>
<dbReference type="Gene3D" id="3.30.470.20">
    <property type="entry name" value="ATP-grasp fold, B domain"/>
    <property type="match status" value="1"/>
</dbReference>
<sequence>MDNIISKQHNKRLLQQDPLLAPHLPKTLPLTLSNLDDMLKRYAFVYLKPDNSCQGKGLFRVDRLDPSHFALRSREEHRPRVFQSLHTLYTFLLKHKMRRRYLIQRGIRSQTLTGQMVDIRVHLSRVHGKWVVAGIVGRVAPHRRIATNAYSGGKSVHVYPLLTKGMGYTHHAALATIDNMIALSRRAVAVMSARYPKWPEYGLDIGIDGNGHMWIYEINIKPGGLVFKNLSAKAYKRILLLHRLAR</sequence>
<name>A0AA46AFV5_9BACL</name>
<comment type="caution">
    <text evidence="1">The sequence shown here is derived from an EMBL/GenBank/DDBJ whole genome shotgun (WGS) entry which is preliminary data.</text>
</comment>
<dbReference type="SUPFAM" id="SSF56059">
    <property type="entry name" value="Glutathione synthetase ATP-binding domain-like"/>
    <property type="match status" value="1"/>
</dbReference>